<evidence type="ECO:0000256" key="2">
    <source>
        <dbReference type="ARBA" id="ARBA00007208"/>
    </source>
</evidence>
<dbReference type="Proteomes" id="UP001521137">
    <property type="component" value="Unassembled WGS sequence"/>
</dbReference>
<keyword evidence="7 11" id="KW-0812">Transmembrane</keyword>
<keyword evidence="13" id="KW-1185">Reference proteome</keyword>
<evidence type="ECO:0000256" key="6">
    <source>
        <dbReference type="ARBA" id="ARBA00022519"/>
    </source>
</evidence>
<keyword evidence="5" id="KW-1003">Cell membrane</keyword>
<comment type="similarity">
    <text evidence="2">Belongs to the GSP N family.</text>
</comment>
<comment type="caution">
    <text evidence="12">The sequence shown here is derived from an EMBL/GenBank/DDBJ whole genome shotgun (WGS) entry which is preliminary data.</text>
</comment>
<keyword evidence="11" id="KW-1133">Transmembrane helix</keyword>
<proteinExistence type="inferred from homology"/>
<dbReference type="RefSeq" id="WP_235310950.1">
    <property type="nucleotide sequence ID" value="NZ_JAKGAS010000002.1"/>
</dbReference>
<evidence type="ECO:0000256" key="7">
    <source>
        <dbReference type="ARBA" id="ARBA00022692"/>
    </source>
</evidence>
<keyword evidence="4" id="KW-0813">Transport</keyword>
<reference evidence="12 13" key="1">
    <citation type="submission" date="2022-01" db="EMBL/GenBank/DDBJ databases">
        <title>Paraglaciecola sp. G1-23.</title>
        <authorList>
            <person name="Jin M.S."/>
            <person name="Han D.M."/>
            <person name="Kim H.M."/>
            <person name="Jeon C.O."/>
        </authorList>
    </citation>
    <scope>NUCLEOTIDE SEQUENCE [LARGE SCALE GENOMIC DNA]</scope>
    <source>
        <strain evidence="12 13">G1-23</strain>
    </source>
</reference>
<gene>
    <name evidence="12" type="ORF">L0668_04850</name>
</gene>
<evidence type="ECO:0000256" key="11">
    <source>
        <dbReference type="SAM" id="Phobius"/>
    </source>
</evidence>
<evidence type="ECO:0000256" key="5">
    <source>
        <dbReference type="ARBA" id="ARBA00022475"/>
    </source>
</evidence>
<feature type="transmembrane region" description="Helical" evidence="11">
    <location>
        <begin position="7"/>
        <end position="30"/>
    </location>
</feature>
<evidence type="ECO:0000313" key="12">
    <source>
        <dbReference type="EMBL" id="MCF2947426.1"/>
    </source>
</evidence>
<keyword evidence="6" id="KW-0997">Cell inner membrane</keyword>
<organism evidence="12 13">
    <name type="scientific">Paraglaciecola algarum</name>
    <dbReference type="NCBI Taxonomy" id="3050085"/>
    <lineage>
        <taxon>Bacteria</taxon>
        <taxon>Pseudomonadati</taxon>
        <taxon>Pseudomonadota</taxon>
        <taxon>Gammaproteobacteria</taxon>
        <taxon>Alteromonadales</taxon>
        <taxon>Alteromonadaceae</taxon>
        <taxon>Paraglaciecola</taxon>
    </lineage>
</organism>
<evidence type="ECO:0000256" key="9">
    <source>
        <dbReference type="ARBA" id="ARBA00023136"/>
    </source>
</evidence>
<name>A0ABS9D6Y1_9ALTE</name>
<dbReference type="InterPro" id="IPR022792">
    <property type="entry name" value="T2SS_protein-GspN"/>
</dbReference>
<evidence type="ECO:0000256" key="8">
    <source>
        <dbReference type="ARBA" id="ARBA00022927"/>
    </source>
</evidence>
<keyword evidence="8" id="KW-0653">Protein transport</keyword>
<evidence type="ECO:0000256" key="3">
    <source>
        <dbReference type="ARBA" id="ARBA00021563"/>
    </source>
</evidence>
<dbReference type="Pfam" id="PF01203">
    <property type="entry name" value="T2SSN"/>
    <property type="match status" value="1"/>
</dbReference>
<keyword evidence="9 11" id="KW-0472">Membrane</keyword>
<comment type="subcellular location">
    <subcellularLocation>
        <location evidence="1">Cell inner membrane</location>
    </subcellularLocation>
</comment>
<protein>
    <recommendedName>
        <fullName evidence="3">Type II secretion system protein N</fullName>
    </recommendedName>
    <alternativeName>
        <fullName evidence="10">General secretion pathway protein N</fullName>
    </alternativeName>
</protein>
<sequence>MKSILKWFFACFIIYCVFLVVKLPAVHVLAKLNLPTQLQISGVSGTIWNGQAQSISFQGLPIENVKWSLSVLPLLVGDISAEIKGGNVRQADQISISGQLKVSASQIQANSLQTYLPADLVMMMLPLPMPVQAEGRFKVELTELNYDLTTGCQVIDGKGQWLNAKVAGVGKTIDLGNFDATLGCENNETLIKVKEPNSFGLTAQVNLPANMKFKVNGRFKPAASLPKEVHQAALFFGNKGNDGYYPIKF</sequence>
<evidence type="ECO:0000256" key="10">
    <source>
        <dbReference type="ARBA" id="ARBA00030772"/>
    </source>
</evidence>
<dbReference type="EMBL" id="JAKGAS010000002">
    <property type="protein sequence ID" value="MCF2947426.1"/>
    <property type="molecule type" value="Genomic_DNA"/>
</dbReference>
<accession>A0ABS9D6Y1</accession>
<evidence type="ECO:0000313" key="13">
    <source>
        <dbReference type="Proteomes" id="UP001521137"/>
    </source>
</evidence>
<evidence type="ECO:0000256" key="4">
    <source>
        <dbReference type="ARBA" id="ARBA00022448"/>
    </source>
</evidence>
<evidence type="ECO:0000256" key="1">
    <source>
        <dbReference type="ARBA" id="ARBA00004533"/>
    </source>
</evidence>